<dbReference type="InterPro" id="IPR035093">
    <property type="entry name" value="RelE/ParE_toxin_dom_sf"/>
</dbReference>
<organism evidence="3 4">
    <name type="scientific">Candidatus Abawacabacteria bacterium RBG_16_42_10</name>
    <dbReference type="NCBI Taxonomy" id="1817814"/>
    <lineage>
        <taxon>Bacteria</taxon>
        <taxon>Candidatus Abawacaibacteriota</taxon>
    </lineage>
</organism>
<gene>
    <name evidence="3" type="ORF">A2V81_02895</name>
</gene>
<dbReference type="InterPro" id="IPR007712">
    <property type="entry name" value="RelE/ParE_toxin"/>
</dbReference>
<keyword evidence="2" id="KW-1277">Toxin-antitoxin system</keyword>
<evidence type="ECO:0000313" key="3">
    <source>
        <dbReference type="EMBL" id="OGC82074.1"/>
    </source>
</evidence>
<dbReference type="Gene3D" id="3.30.2310.20">
    <property type="entry name" value="RelE-like"/>
    <property type="match status" value="1"/>
</dbReference>
<dbReference type="EMBL" id="MEWR01000011">
    <property type="protein sequence ID" value="OGC82074.1"/>
    <property type="molecule type" value="Genomic_DNA"/>
</dbReference>
<dbReference type="PANTHER" id="PTHR35601:SF1">
    <property type="entry name" value="TOXIN RELE"/>
    <property type="match status" value="1"/>
</dbReference>
<name>A0A1F4XKF3_9BACT</name>
<evidence type="ECO:0000256" key="1">
    <source>
        <dbReference type="ARBA" id="ARBA00006226"/>
    </source>
</evidence>
<accession>A0A1F4XKF3</accession>
<dbReference type="STRING" id="1817814.A2V81_02895"/>
<dbReference type="Pfam" id="PF05016">
    <property type="entry name" value="ParE_toxin"/>
    <property type="match status" value="1"/>
</dbReference>
<comment type="similarity">
    <text evidence="1">Belongs to the RelE toxin family.</text>
</comment>
<dbReference type="PANTHER" id="PTHR35601">
    <property type="entry name" value="TOXIN RELE"/>
    <property type="match status" value="1"/>
</dbReference>
<evidence type="ECO:0008006" key="5">
    <source>
        <dbReference type="Google" id="ProtNLM"/>
    </source>
</evidence>
<evidence type="ECO:0000256" key="2">
    <source>
        <dbReference type="ARBA" id="ARBA00022649"/>
    </source>
</evidence>
<proteinExistence type="inferred from homology"/>
<dbReference type="SUPFAM" id="SSF143011">
    <property type="entry name" value="RelE-like"/>
    <property type="match status" value="1"/>
</dbReference>
<dbReference type="AlphaFoldDB" id="A0A1F4XKF3"/>
<comment type="caution">
    <text evidence="3">The sequence shown here is derived from an EMBL/GenBank/DDBJ whole genome shotgun (WGS) entry which is preliminary data.</text>
</comment>
<reference evidence="3 4" key="1">
    <citation type="journal article" date="2016" name="Nat. Commun.">
        <title>Thousands of microbial genomes shed light on interconnected biogeochemical processes in an aquifer system.</title>
        <authorList>
            <person name="Anantharaman K."/>
            <person name="Brown C.T."/>
            <person name="Hug L.A."/>
            <person name="Sharon I."/>
            <person name="Castelle C.J."/>
            <person name="Probst A.J."/>
            <person name="Thomas B.C."/>
            <person name="Singh A."/>
            <person name="Wilkins M.J."/>
            <person name="Karaoz U."/>
            <person name="Brodie E.L."/>
            <person name="Williams K.H."/>
            <person name="Hubbard S.S."/>
            <person name="Banfield J.F."/>
        </authorList>
    </citation>
    <scope>NUCLEOTIDE SEQUENCE [LARGE SCALE GENOMIC DNA]</scope>
</reference>
<dbReference type="Proteomes" id="UP000177614">
    <property type="component" value="Unassembled WGS sequence"/>
</dbReference>
<evidence type="ECO:0000313" key="4">
    <source>
        <dbReference type="Proteomes" id="UP000177614"/>
    </source>
</evidence>
<protein>
    <recommendedName>
        <fullName evidence="5">Plasmid stabilization protein</fullName>
    </recommendedName>
</protein>
<sequence>MHQVIYTEKANEDLRNIDYSVAKRILKKILFFANQKDPLAFAKRLTNTDLGAYRFRIGDYRAIFDTDRQGNIYLLKILRIKHRKDIYNL</sequence>